<dbReference type="GO" id="GO:0016705">
    <property type="term" value="F:oxidoreductase activity, acting on paired donors, with incorporation or reduction of molecular oxygen"/>
    <property type="evidence" value="ECO:0007669"/>
    <property type="project" value="InterPro"/>
</dbReference>
<dbReference type="InterPro" id="IPR001128">
    <property type="entry name" value="Cyt_P450"/>
</dbReference>
<evidence type="ECO:0000313" key="9">
    <source>
        <dbReference type="Proteomes" id="UP000000226"/>
    </source>
</evidence>
<keyword evidence="2 5" id="KW-0479">Metal-binding</keyword>
<dbReference type="FunFam" id="1.10.630.10:FF:000007">
    <property type="entry name" value="Cytochrome P450 76C4"/>
    <property type="match status" value="1"/>
</dbReference>
<keyword evidence="7" id="KW-1133">Transmembrane helix</keyword>
<dbReference type="InterPro" id="IPR002401">
    <property type="entry name" value="Cyt_P450_E_grp-I"/>
</dbReference>
<dbReference type="SMR" id="V7C6T4"/>
<dbReference type="PANTHER" id="PTHR47950:SF48">
    <property type="entry name" value="CYTOCHROME P450 FAMILY PROTEIN, EXPRESSED"/>
    <property type="match status" value="1"/>
</dbReference>
<dbReference type="AlphaFoldDB" id="V7C6T4"/>
<reference evidence="9" key="1">
    <citation type="journal article" date="2014" name="Nat. Genet.">
        <title>A reference genome for common bean and genome-wide analysis of dual domestications.</title>
        <authorList>
            <person name="Schmutz J."/>
            <person name="McClean P.E."/>
            <person name="Mamidi S."/>
            <person name="Wu G.A."/>
            <person name="Cannon S.B."/>
            <person name="Grimwood J."/>
            <person name="Jenkins J."/>
            <person name="Shu S."/>
            <person name="Song Q."/>
            <person name="Chavarro C."/>
            <person name="Torres-Torres M."/>
            <person name="Geffroy V."/>
            <person name="Moghaddam S.M."/>
            <person name="Gao D."/>
            <person name="Abernathy B."/>
            <person name="Barry K."/>
            <person name="Blair M."/>
            <person name="Brick M.A."/>
            <person name="Chovatia M."/>
            <person name="Gepts P."/>
            <person name="Goodstein D.M."/>
            <person name="Gonzales M."/>
            <person name="Hellsten U."/>
            <person name="Hyten D.L."/>
            <person name="Jia G."/>
            <person name="Kelly J.D."/>
            <person name="Kudrna D."/>
            <person name="Lee R."/>
            <person name="Richard M.M."/>
            <person name="Miklas P.N."/>
            <person name="Osorno J.M."/>
            <person name="Rodrigues J."/>
            <person name="Thareau V."/>
            <person name="Urrea C.A."/>
            <person name="Wang M."/>
            <person name="Yu Y."/>
            <person name="Zhang M."/>
            <person name="Wing R.A."/>
            <person name="Cregan P.B."/>
            <person name="Rokhsar D.S."/>
            <person name="Jackson S.A."/>
        </authorList>
    </citation>
    <scope>NUCLEOTIDE SEQUENCE [LARGE SCALE GENOMIC DNA]</scope>
    <source>
        <strain evidence="9">cv. G19833</strain>
    </source>
</reference>
<evidence type="ECO:0008006" key="10">
    <source>
        <dbReference type="Google" id="ProtNLM"/>
    </source>
</evidence>
<dbReference type="eggNOG" id="KOG0156">
    <property type="taxonomic scope" value="Eukaryota"/>
</dbReference>
<evidence type="ECO:0000256" key="2">
    <source>
        <dbReference type="ARBA" id="ARBA00022723"/>
    </source>
</evidence>
<evidence type="ECO:0000256" key="6">
    <source>
        <dbReference type="RuleBase" id="RU000461"/>
    </source>
</evidence>
<keyword evidence="5 6" id="KW-0349">Heme</keyword>
<accession>V7C6T4</accession>
<keyword evidence="7" id="KW-0812">Transmembrane</keyword>
<dbReference type="PROSITE" id="PS00086">
    <property type="entry name" value="CYTOCHROME_P450"/>
    <property type="match status" value="1"/>
</dbReference>
<dbReference type="Pfam" id="PF00067">
    <property type="entry name" value="p450"/>
    <property type="match status" value="1"/>
</dbReference>
<comment type="cofactor">
    <cofactor evidence="5">
        <name>heme</name>
        <dbReference type="ChEBI" id="CHEBI:30413"/>
    </cofactor>
</comment>
<evidence type="ECO:0000256" key="7">
    <source>
        <dbReference type="SAM" id="Phobius"/>
    </source>
</evidence>
<dbReference type="PRINTS" id="PR00463">
    <property type="entry name" value="EP450I"/>
</dbReference>
<dbReference type="GO" id="GO:0020037">
    <property type="term" value="F:heme binding"/>
    <property type="evidence" value="ECO:0007669"/>
    <property type="project" value="InterPro"/>
</dbReference>
<keyword evidence="4 5" id="KW-0408">Iron</keyword>
<evidence type="ECO:0000256" key="5">
    <source>
        <dbReference type="PIRSR" id="PIRSR602401-1"/>
    </source>
</evidence>
<sequence>MDTNSTLFLPFTVVFFLFTIITFLRALTSLLTPNKTKRNLPPGPKGLPLVGNLFQLGAKPHQTLATLAKTHGSIMTLKLGQVTTIVMSSAETAKGVLQTHDQFLSNRKVPDAMRGANHHQFSFSFIPVSHQWRDLRKICNGLLFSSKNLDATQELRSKKIQELYSEIHHSSLKGEPVNIGRLAFKTTINLLSNTVFSEDFIQSAEKAGEMKELVANIMKEVGRPNLADCFPVLKVVDPHGIRRRTGTYFWKLLNIFKCLINKRLEQRKDDAGYCTKNDMLEVMLNNAPQHTSQEMNIVKIQRLSLDLFAAGTDTVTTTVEWGMAELLRNPNVMSKAKEELEKCVGKGKIVEESHIPKLHYLQAIVKETFRLHPAVPLLLPREAEEELEMHGHTIPKGAQVLVNVWAIGRDPNLWDKPALFWPERFLGSEIDFRGRSFELTPFGGGRRICPGLSLAIRLVFLMLGLFIHSFHWELEGGIQPQDINMDESFGLTLEKAQPLLVIPITPN</sequence>
<dbReference type="PRINTS" id="PR00385">
    <property type="entry name" value="P450"/>
</dbReference>
<dbReference type="GO" id="GO:0005506">
    <property type="term" value="F:iron ion binding"/>
    <property type="evidence" value="ECO:0007669"/>
    <property type="project" value="InterPro"/>
</dbReference>
<dbReference type="CDD" id="cd11073">
    <property type="entry name" value="CYP76-like"/>
    <property type="match status" value="1"/>
</dbReference>
<keyword evidence="7" id="KW-0472">Membrane</keyword>
<dbReference type="SUPFAM" id="SSF48264">
    <property type="entry name" value="Cytochrome P450"/>
    <property type="match status" value="1"/>
</dbReference>
<proteinExistence type="inferred from homology"/>
<feature type="binding site" description="axial binding residue" evidence="5">
    <location>
        <position position="449"/>
    </location>
    <ligand>
        <name>heme</name>
        <dbReference type="ChEBI" id="CHEBI:30413"/>
    </ligand>
    <ligandPart>
        <name>Fe</name>
        <dbReference type="ChEBI" id="CHEBI:18248"/>
    </ligandPart>
</feature>
<dbReference type="STRING" id="3885.V7C6T4"/>
<keyword evidence="6" id="KW-0503">Monooxygenase</keyword>
<evidence type="ECO:0000256" key="1">
    <source>
        <dbReference type="ARBA" id="ARBA00010617"/>
    </source>
</evidence>
<dbReference type="InterPro" id="IPR036396">
    <property type="entry name" value="Cyt_P450_sf"/>
</dbReference>
<dbReference type="OMA" id="NVIRCFT"/>
<evidence type="ECO:0000313" key="8">
    <source>
        <dbReference type="EMBL" id="ESW25078.1"/>
    </source>
</evidence>
<evidence type="ECO:0000256" key="4">
    <source>
        <dbReference type="ARBA" id="ARBA00023004"/>
    </source>
</evidence>
<evidence type="ECO:0000256" key="3">
    <source>
        <dbReference type="ARBA" id="ARBA00023002"/>
    </source>
</evidence>
<keyword evidence="9" id="KW-1185">Reference proteome</keyword>
<keyword evidence="3 6" id="KW-0560">Oxidoreductase</keyword>
<dbReference type="OrthoDB" id="2789670at2759"/>
<feature type="transmembrane region" description="Helical" evidence="7">
    <location>
        <begin position="6"/>
        <end position="28"/>
    </location>
</feature>
<name>V7C6T4_PHAVU</name>
<protein>
    <recommendedName>
        <fullName evidence="10">Cytochrome P450</fullName>
    </recommendedName>
</protein>
<dbReference type="Gene3D" id="1.10.630.10">
    <property type="entry name" value="Cytochrome P450"/>
    <property type="match status" value="1"/>
</dbReference>
<dbReference type="PANTHER" id="PTHR47950">
    <property type="entry name" value="CYTOCHROME P450, FAMILY 76, SUBFAMILY C, POLYPEPTIDE 5-RELATED"/>
    <property type="match status" value="1"/>
</dbReference>
<organism evidence="8 9">
    <name type="scientific">Phaseolus vulgaris</name>
    <name type="common">Kidney bean</name>
    <name type="synonym">French bean</name>
    <dbReference type="NCBI Taxonomy" id="3885"/>
    <lineage>
        <taxon>Eukaryota</taxon>
        <taxon>Viridiplantae</taxon>
        <taxon>Streptophyta</taxon>
        <taxon>Embryophyta</taxon>
        <taxon>Tracheophyta</taxon>
        <taxon>Spermatophyta</taxon>
        <taxon>Magnoliopsida</taxon>
        <taxon>eudicotyledons</taxon>
        <taxon>Gunneridae</taxon>
        <taxon>Pentapetalae</taxon>
        <taxon>rosids</taxon>
        <taxon>fabids</taxon>
        <taxon>Fabales</taxon>
        <taxon>Fabaceae</taxon>
        <taxon>Papilionoideae</taxon>
        <taxon>50 kb inversion clade</taxon>
        <taxon>NPAAA clade</taxon>
        <taxon>indigoferoid/millettioid clade</taxon>
        <taxon>Phaseoleae</taxon>
        <taxon>Phaseolus</taxon>
    </lineage>
</organism>
<dbReference type="Proteomes" id="UP000000226">
    <property type="component" value="Chromosome 3"/>
</dbReference>
<dbReference type="GO" id="GO:0004497">
    <property type="term" value="F:monooxygenase activity"/>
    <property type="evidence" value="ECO:0007669"/>
    <property type="project" value="UniProtKB-KW"/>
</dbReference>
<gene>
    <name evidence="8" type="ORF">PHAVU_003G005500g</name>
</gene>
<dbReference type="Gramene" id="ESW25078">
    <property type="protein sequence ID" value="ESW25078"/>
    <property type="gene ID" value="PHAVU_003G005500g"/>
</dbReference>
<comment type="similarity">
    <text evidence="1 6">Belongs to the cytochrome P450 family.</text>
</comment>
<dbReference type="InterPro" id="IPR017972">
    <property type="entry name" value="Cyt_P450_CS"/>
</dbReference>
<dbReference type="EMBL" id="CM002290">
    <property type="protein sequence ID" value="ESW25078.1"/>
    <property type="molecule type" value="Genomic_DNA"/>
</dbReference>